<dbReference type="AlphaFoldDB" id="A0A162L552"/>
<gene>
    <name evidence="1" type="ORF">WY13_00817</name>
</gene>
<reference evidence="1 2" key="1">
    <citation type="journal article" date="2015" name="Biotechnol. Bioeng.">
        <title>Genome sequence and phenotypic characterization of Caulobacter segnis.</title>
        <authorList>
            <person name="Patel S."/>
            <person name="Fletcher B."/>
            <person name="Scott D.C."/>
            <person name="Ely B."/>
        </authorList>
    </citation>
    <scope>NUCLEOTIDE SEQUENCE [LARGE SCALE GENOMIC DNA]</scope>
    <source>
        <strain evidence="1 2">ERI-2</strain>
    </source>
</reference>
<dbReference type="EMBL" id="LITT01000007">
    <property type="protein sequence ID" value="OAA91252.1"/>
    <property type="molecule type" value="Genomic_DNA"/>
</dbReference>
<organism evidence="1 2">
    <name type="scientific">Clostridium ljungdahlii</name>
    <dbReference type="NCBI Taxonomy" id="1538"/>
    <lineage>
        <taxon>Bacteria</taxon>
        <taxon>Bacillati</taxon>
        <taxon>Bacillota</taxon>
        <taxon>Clostridia</taxon>
        <taxon>Eubacteriales</taxon>
        <taxon>Clostridiaceae</taxon>
        <taxon>Clostridium</taxon>
    </lineage>
</organism>
<sequence>MRQSTTTIGSSQVNILKYNQYFLNVNLKVAKTATTLNANDILPAGTIIDSTGKVVNDGTAYGIVYENVNFKDSMGTEVVPVTIFGFIDTPKLPVAPADAAKTALNMIKFL</sequence>
<dbReference type="OrthoDB" id="2063806at2"/>
<dbReference type="Proteomes" id="UP000077407">
    <property type="component" value="Unassembled WGS sequence"/>
</dbReference>
<name>A0A162L552_9CLOT</name>
<proteinExistence type="predicted"/>
<protein>
    <submittedName>
        <fullName evidence="1">Uncharacterized protein</fullName>
    </submittedName>
</protein>
<dbReference type="RefSeq" id="WP_063554408.1">
    <property type="nucleotide sequence ID" value="NZ_LITT01000007.1"/>
</dbReference>
<comment type="caution">
    <text evidence="1">The sequence shown here is derived from an EMBL/GenBank/DDBJ whole genome shotgun (WGS) entry which is preliminary data.</text>
</comment>
<evidence type="ECO:0000313" key="1">
    <source>
        <dbReference type="EMBL" id="OAA91252.1"/>
    </source>
</evidence>
<accession>A0A162L552</accession>
<dbReference type="PATRIC" id="fig|1538.10.peg.1317"/>
<evidence type="ECO:0000313" key="2">
    <source>
        <dbReference type="Proteomes" id="UP000077407"/>
    </source>
</evidence>